<dbReference type="PROSITE" id="PS00141">
    <property type="entry name" value="ASP_PROTEASE"/>
    <property type="match status" value="1"/>
</dbReference>
<dbReference type="EMBL" id="GBHO01006447">
    <property type="protein sequence ID" value="JAG37157.1"/>
    <property type="molecule type" value="Transcribed_RNA"/>
</dbReference>
<sequence length="193" mass="21009">DDWPQVCEGHREPLTYRAATDNSLVLRGNAGGVPCDFIIDTGATKTIMNPTMTKLMNVNISPLEKSLSLRSVSGELIPVQGQASVTLDLGDGVPRSHSVLVARIREECILGLDFLALHDCLIDPSRKEIIMNGRRLGTTIGLAYSAVVEEDEEGFQEINPLDEPIEGMPEDDGMPFHLKHLSAAATETLPTFQ</sequence>
<reference evidence="1" key="2">
    <citation type="submission" date="2014-07" db="EMBL/GenBank/DDBJ databases">
        <authorList>
            <person name="Hull J."/>
        </authorList>
    </citation>
    <scope>NUCLEOTIDE SEQUENCE</scope>
</reference>
<accession>A0A0A9YVY9</accession>
<dbReference type="GO" id="GO:0006508">
    <property type="term" value="P:proteolysis"/>
    <property type="evidence" value="ECO:0007669"/>
    <property type="project" value="UniProtKB-KW"/>
</dbReference>
<dbReference type="Pfam" id="PF13975">
    <property type="entry name" value="gag-asp_proteas"/>
    <property type="match status" value="1"/>
</dbReference>
<feature type="non-terminal residue" evidence="1">
    <location>
        <position position="193"/>
    </location>
</feature>
<keyword evidence="1" id="KW-0645">Protease</keyword>
<organism evidence="1">
    <name type="scientific">Lygus hesperus</name>
    <name type="common">Western plant bug</name>
    <dbReference type="NCBI Taxonomy" id="30085"/>
    <lineage>
        <taxon>Eukaryota</taxon>
        <taxon>Metazoa</taxon>
        <taxon>Ecdysozoa</taxon>
        <taxon>Arthropoda</taxon>
        <taxon>Hexapoda</taxon>
        <taxon>Insecta</taxon>
        <taxon>Pterygota</taxon>
        <taxon>Neoptera</taxon>
        <taxon>Paraneoptera</taxon>
        <taxon>Hemiptera</taxon>
        <taxon>Heteroptera</taxon>
        <taxon>Panheteroptera</taxon>
        <taxon>Cimicomorpha</taxon>
        <taxon>Miridae</taxon>
        <taxon>Mirini</taxon>
        <taxon>Lygus</taxon>
    </lineage>
</organism>
<feature type="non-terminal residue" evidence="1">
    <location>
        <position position="1"/>
    </location>
</feature>
<dbReference type="InterPro" id="IPR021109">
    <property type="entry name" value="Peptidase_aspartic_dom_sf"/>
</dbReference>
<dbReference type="Gene3D" id="2.40.70.10">
    <property type="entry name" value="Acid Proteases"/>
    <property type="match status" value="1"/>
</dbReference>
<dbReference type="GO" id="GO:0004190">
    <property type="term" value="F:aspartic-type endopeptidase activity"/>
    <property type="evidence" value="ECO:0007669"/>
    <property type="project" value="InterPro"/>
</dbReference>
<dbReference type="CDD" id="cd00303">
    <property type="entry name" value="retropepsin_like"/>
    <property type="match status" value="1"/>
</dbReference>
<evidence type="ECO:0000313" key="1">
    <source>
        <dbReference type="EMBL" id="JAG37157.1"/>
    </source>
</evidence>
<name>A0A0A9YVY9_LYGHE</name>
<dbReference type="AlphaFoldDB" id="A0A0A9YVY9"/>
<dbReference type="SUPFAM" id="SSF50630">
    <property type="entry name" value="Acid proteases"/>
    <property type="match status" value="1"/>
</dbReference>
<reference evidence="1" key="1">
    <citation type="journal article" date="2014" name="PLoS ONE">
        <title>Transcriptome-Based Identification of ABC Transporters in the Western Tarnished Plant Bug Lygus hesperus.</title>
        <authorList>
            <person name="Hull J.J."/>
            <person name="Chaney K."/>
            <person name="Geib S.M."/>
            <person name="Fabrick J.A."/>
            <person name="Brent C.S."/>
            <person name="Walsh D."/>
            <person name="Lavine L.C."/>
        </authorList>
    </citation>
    <scope>NUCLEOTIDE SEQUENCE</scope>
</reference>
<protein>
    <submittedName>
        <fullName evidence="1">Retroviral-like aspartic protease 1</fullName>
    </submittedName>
</protein>
<gene>
    <name evidence="1" type="primary">ASPRV1_6</name>
    <name evidence="1" type="ORF">CM83_105254</name>
</gene>
<proteinExistence type="predicted"/>
<dbReference type="InterPro" id="IPR001969">
    <property type="entry name" value="Aspartic_peptidase_AS"/>
</dbReference>
<keyword evidence="1" id="KW-0378">Hydrolase</keyword>